<dbReference type="CDD" id="cd00616">
    <property type="entry name" value="AHBA_syn"/>
    <property type="match status" value="1"/>
</dbReference>
<evidence type="ECO:0000256" key="2">
    <source>
        <dbReference type="PIRSR" id="PIRSR000390-2"/>
    </source>
</evidence>
<dbReference type="InterPro" id="IPR015422">
    <property type="entry name" value="PyrdxlP-dep_Trfase_small"/>
</dbReference>
<keyword evidence="5" id="KW-1185">Reference proteome</keyword>
<evidence type="ECO:0000256" key="3">
    <source>
        <dbReference type="RuleBase" id="RU004508"/>
    </source>
</evidence>
<dbReference type="Gene3D" id="3.40.640.10">
    <property type="entry name" value="Type I PLP-dependent aspartate aminotransferase-like (Major domain)"/>
    <property type="match status" value="1"/>
</dbReference>
<dbReference type="KEGG" id="phao:HF685_11015"/>
<evidence type="ECO:0000313" key="4">
    <source>
        <dbReference type="EMBL" id="QJB70813.1"/>
    </source>
</evidence>
<keyword evidence="4" id="KW-0032">Aminotransferase</keyword>
<dbReference type="InterPro" id="IPR000653">
    <property type="entry name" value="DegT/StrS_aminotransferase"/>
</dbReference>
<dbReference type="PANTHER" id="PTHR30244:SF42">
    <property type="entry name" value="UDP-2-ACETAMIDO-2-DEOXY-3-OXO-D-GLUCURONATE AMINOTRANSFERASE"/>
    <property type="match status" value="1"/>
</dbReference>
<feature type="modified residue" description="N6-(pyridoxal phosphate)lysine" evidence="2">
    <location>
        <position position="191"/>
    </location>
</feature>
<dbReference type="Pfam" id="PF01041">
    <property type="entry name" value="DegT_DnrJ_EryC1"/>
    <property type="match status" value="1"/>
</dbReference>
<dbReference type="GO" id="GO:0030170">
    <property type="term" value="F:pyridoxal phosphate binding"/>
    <property type="evidence" value="ECO:0007669"/>
    <property type="project" value="TreeGrafter"/>
</dbReference>
<protein>
    <submittedName>
        <fullName evidence="4">DegT/DnrJ/EryC1/StrS family aminotransferase</fullName>
    </submittedName>
</protein>
<organism evidence="4 5">
    <name type="scientific">Parasphingorhabdus halotolerans</name>
    <dbReference type="NCBI Taxonomy" id="2725558"/>
    <lineage>
        <taxon>Bacteria</taxon>
        <taxon>Pseudomonadati</taxon>
        <taxon>Pseudomonadota</taxon>
        <taxon>Alphaproteobacteria</taxon>
        <taxon>Sphingomonadales</taxon>
        <taxon>Sphingomonadaceae</taxon>
        <taxon>Parasphingorhabdus</taxon>
    </lineage>
</organism>
<sequence length="378" mass="40564">MVFTGLAEQRERLRSEIDANIAVVLDHGRFIMGPEVGQFEQELAQFSDVKHAIGVANGTDAIQIAMMAAGIGYGDAVFVPSFTYTATAEVILILGAIPVFVEVDASTFNIDSDDLVKKIAKATADGMRPKAIISVDLFGLPHDSDTINRIAKEHALFHISDAAQSFGARDAKGRPVGTLAPITTTSFFPAKPLGCFGDGGGIFTNDDDLAATMRSIRTHGQGKAKYETVRVGMNSRLDTIQAAILLAKIKIFAEEIANRNSLADAYHDCLKDLVTTPIKAEGVVSAWAQYTIRVDNRDAVKERLDGIGVPTAVYYPKPMHLQPAYAAFGDGLGSLPVSEMLSEQVISLPMNPYWIQADVDAVFDGLTKALATPSMATN</sequence>
<evidence type="ECO:0000256" key="1">
    <source>
        <dbReference type="PIRSR" id="PIRSR000390-1"/>
    </source>
</evidence>
<gene>
    <name evidence="4" type="ORF">HF685_11015</name>
</gene>
<dbReference type="SUPFAM" id="SSF53383">
    <property type="entry name" value="PLP-dependent transferases"/>
    <property type="match status" value="1"/>
</dbReference>
<dbReference type="GO" id="GO:0000271">
    <property type="term" value="P:polysaccharide biosynthetic process"/>
    <property type="evidence" value="ECO:0007669"/>
    <property type="project" value="TreeGrafter"/>
</dbReference>
<dbReference type="Proteomes" id="UP000501600">
    <property type="component" value="Chromosome"/>
</dbReference>
<dbReference type="GO" id="GO:0008483">
    <property type="term" value="F:transaminase activity"/>
    <property type="evidence" value="ECO:0007669"/>
    <property type="project" value="UniProtKB-KW"/>
</dbReference>
<name>A0A6H2DS55_9SPHN</name>
<dbReference type="PANTHER" id="PTHR30244">
    <property type="entry name" value="TRANSAMINASE"/>
    <property type="match status" value="1"/>
</dbReference>
<keyword evidence="2 3" id="KW-0663">Pyridoxal phosphate</keyword>
<dbReference type="InterPro" id="IPR015421">
    <property type="entry name" value="PyrdxlP-dep_Trfase_major"/>
</dbReference>
<proteinExistence type="inferred from homology"/>
<keyword evidence="4" id="KW-0808">Transferase</keyword>
<dbReference type="AlphaFoldDB" id="A0A6H2DS55"/>
<reference evidence="4 5" key="1">
    <citation type="submission" date="2020-04" db="EMBL/GenBank/DDBJ databases">
        <title>Genome sequence for Sphingorhabdus sp. strain M1.</title>
        <authorList>
            <person name="Park S.-J."/>
        </authorList>
    </citation>
    <scope>NUCLEOTIDE SEQUENCE [LARGE SCALE GENOMIC DNA]</scope>
    <source>
        <strain evidence="4 5">JK6</strain>
    </source>
</reference>
<evidence type="ECO:0000313" key="5">
    <source>
        <dbReference type="Proteomes" id="UP000501600"/>
    </source>
</evidence>
<comment type="similarity">
    <text evidence="3">Belongs to the DegT/DnrJ/EryC1 family.</text>
</comment>
<dbReference type="EMBL" id="CP051217">
    <property type="protein sequence ID" value="QJB70813.1"/>
    <property type="molecule type" value="Genomic_DNA"/>
</dbReference>
<dbReference type="InterPro" id="IPR015424">
    <property type="entry name" value="PyrdxlP-dep_Trfase"/>
</dbReference>
<accession>A0A6H2DS55</accession>
<dbReference type="Gene3D" id="3.90.1150.10">
    <property type="entry name" value="Aspartate Aminotransferase, domain 1"/>
    <property type="match status" value="1"/>
</dbReference>
<feature type="active site" description="Proton acceptor" evidence="1">
    <location>
        <position position="191"/>
    </location>
</feature>
<dbReference type="PIRSF" id="PIRSF000390">
    <property type="entry name" value="PLP_StrS"/>
    <property type="match status" value="1"/>
</dbReference>